<feature type="region of interest" description="Disordered" evidence="2">
    <location>
        <begin position="120"/>
        <end position="147"/>
    </location>
</feature>
<dbReference type="GO" id="GO:0005634">
    <property type="term" value="C:nucleus"/>
    <property type="evidence" value="ECO:0007669"/>
    <property type="project" value="UniProtKB-SubCell"/>
</dbReference>
<feature type="compositionally biased region" description="Pro residues" evidence="2">
    <location>
        <begin position="24"/>
        <end position="33"/>
    </location>
</feature>
<evidence type="ECO:0000256" key="1">
    <source>
        <dbReference type="ARBA" id="ARBA00004123"/>
    </source>
</evidence>
<sequence length="360" mass="38979">MPGAALPGSLPPAPPPAAAASGGDPPPSGPPSGPAAGPAQRDTGDVLQQIMAITDQSLDEAQARKHALNCHRMKPALFSVLCEIKEKTALTVRGPAEAEPPDAQLLRLDNMLRAEGVAAAPQPPKTGQEPLEIPEDPGKLGEGAGKTPEGLGNVGVEAGAEHSDYQGNLGGILGFFKLDRRMVGVIHGKFSSIQLQLKQSTCEAVMILRSRFLDFLKWNVDIFGWTSSMVTPAQAKLLRGRRDPQVQVPPCQMSQFEKIFLQLWGFGGKRWRFGGKNWRFGEKYGLFGLVSTMASSAQAEHLRGRHDPQVPLPRRQVREFWGKNSSKCEVSGENCGFLMKNFGFFWWASCMVSSAPAELL</sequence>
<dbReference type="PROSITE" id="PS51978">
    <property type="entry name" value="PBC"/>
    <property type="match status" value="1"/>
</dbReference>
<protein>
    <submittedName>
        <fullName evidence="3">Uncharacterized protein</fullName>
    </submittedName>
</protein>
<evidence type="ECO:0000256" key="2">
    <source>
        <dbReference type="SAM" id="MobiDB-lite"/>
    </source>
</evidence>
<dbReference type="Pfam" id="PF03792">
    <property type="entry name" value="PBC"/>
    <property type="match status" value="2"/>
</dbReference>
<accession>A0A8U8BG59</accession>
<dbReference type="Proteomes" id="UP000694382">
    <property type="component" value="Unassembled WGS sequence"/>
</dbReference>
<keyword evidence="4" id="KW-1185">Reference proteome</keyword>
<name>A0A8C3NQU4_GEOPR</name>
<organism evidence="3 4">
    <name type="scientific">Geospiza parvula</name>
    <name type="common">Small tree-finch</name>
    <name type="synonym">Camarhynchus parvulus</name>
    <dbReference type="NCBI Taxonomy" id="87175"/>
    <lineage>
        <taxon>Eukaryota</taxon>
        <taxon>Metazoa</taxon>
        <taxon>Chordata</taxon>
        <taxon>Craniata</taxon>
        <taxon>Vertebrata</taxon>
        <taxon>Euteleostomi</taxon>
        <taxon>Archelosauria</taxon>
        <taxon>Archosauria</taxon>
        <taxon>Dinosauria</taxon>
        <taxon>Saurischia</taxon>
        <taxon>Theropoda</taxon>
        <taxon>Coelurosauria</taxon>
        <taxon>Aves</taxon>
        <taxon>Neognathae</taxon>
        <taxon>Neoaves</taxon>
        <taxon>Telluraves</taxon>
        <taxon>Australaves</taxon>
        <taxon>Passeriformes</taxon>
        <taxon>Thraupidae</taxon>
        <taxon>Camarhynchus</taxon>
    </lineage>
</organism>
<evidence type="ECO:0000313" key="3">
    <source>
        <dbReference type="Ensembl" id="ENSCPVP00000022400.2"/>
    </source>
</evidence>
<dbReference type="InterPro" id="IPR005542">
    <property type="entry name" value="PBX_PBC_dom"/>
</dbReference>
<dbReference type="Ensembl" id="ENSCPVT00000023388.2">
    <property type="protein sequence ID" value="ENSCPVP00000022400.2"/>
    <property type="gene ID" value="ENSCPVG00000016046.2"/>
</dbReference>
<comment type="subcellular location">
    <subcellularLocation>
        <location evidence="1">Nucleus</location>
    </subcellularLocation>
</comment>
<reference evidence="3" key="1">
    <citation type="submission" date="2025-08" db="UniProtKB">
        <authorList>
            <consortium name="Ensembl"/>
        </authorList>
    </citation>
    <scope>IDENTIFICATION</scope>
</reference>
<reference evidence="3" key="2">
    <citation type="submission" date="2025-09" db="UniProtKB">
        <authorList>
            <consortium name="Ensembl"/>
        </authorList>
    </citation>
    <scope>IDENTIFICATION</scope>
</reference>
<feature type="region of interest" description="Disordered" evidence="2">
    <location>
        <begin position="1"/>
        <end position="44"/>
    </location>
</feature>
<dbReference type="GO" id="GO:0003700">
    <property type="term" value="F:DNA-binding transcription factor activity"/>
    <property type="evidence" value="ECO:0007669"/>
    <property type="project" value="InterPro"/>
</dbReference>
<dbReference type="AlphaFoldDB" id="A0A8C3NQU4"/>
<proteinExistence type="predicted"/>
<evidence type="ECO:0000313" key="4">
    <source>
        <dbReference type="Proteomes" id="UP000694382"/>
    </source>
</evidence>
<accession>A0A8C3NQU4</accession>